<comment type="similarity">
    <text evidence="2">Belongs to the BexD/CtrA/VexA family.</text>
</comment>
<evidence type="ECO:0000259" key="17">
    <source>
        <dbReference type="Pfam" id="PF22461"/>
    </source>
</evidence>
<keyword evidence="19" id="KW-1185">Reference proteome</keyword>
<evidence type="ECO:0000256" key="12">
    <source>
        <dbReference type="ARBA" id="ARBA00023139"/>
    </source>
</evidence>
<keyword evidence="12" id="KW-0564">Palmitate</keyword>
<evidence type="ECO:0000256" key="10">
    <source>
        <dbReference type="ARBA" id="ARBA00023114"/>
    </source>
</evidence>
<keyword evidence="13" id="KW-0998">Cell outer membrane</keyword>
<keyword evidence="7" id="KW-0732">Signal</keyword>
<feature type="transmembrane region" description="Helical" evidence="15">
    <location>
        <begin position="245"/>
        <end position="266"/>
    </location>
</feature>
<evidence type="ECO:0000256" key="13">
    <source>
        <dbReference type="ARBA" id="ARBA00023237"/>
    </source>
</evidence>
<organism evidence="18 19">
    <name type="scientific">Xanthocytophaga flava</name>
    <dbReference type="NCBI Taxonomy" id="3048013"/>
    <lineage>
        <taxon>Bacteria</taxon>
        <taxon>Pseudomonadati</taxon>
        <taxon>Bacteroidota</taxon>
        <taxon>Cytophagia</taxon>
        <taxon>Cytophagales</taxon>
        <taxon>Rhodocytophagaceae</taxon>
        <taxon>Xanthocytophaga</taxon>
    </lineage>
</organism>
<protein>
    <submittedName>
        <fullName evidence="18">Polysaccharide biosynthesis/export family protein</fullName>
    </submittedName>
</protein>
<evidence type="ECO:0000313" key="18">
    <source>
        <dbReference type="EMBL" id="MDJ1497527.1"/>
    </source>
</evidence>
<feature type="transmembrane region" description="Helical" evidence="15">
    <location>
        <begin position="6"/>
        <end position="22"/>
    </location>
</feature>
<evidence type="ECO:0000259" key="16">
    <source>
        <dbReference type="Pfam" id="PF02563"/>
    </source>
</evidence>
<evidence type="ECO:0000256" key="7">
    <source>
        <dbReference type="ARBA" id="ARBA00022729"/>
    </source>
</evidence>
<dbReference type="Proteomes" id="UP001228581">
    <property type="component" value="Unassembled WGS sequence"/>
</dbReference>
<keyword evidence="8" id="KW-0625">Polysaccharide transport</keyword>
<comment type="caution">
    <text evidence="18">The sequence shown here is derived from an EMBL/GenBank/DDBJ whole genome shotgun (WGS) entry which is preliminary data.</text>
</comment>
<keyword evidence="14" id="KW-0449">Lipoprotein</keyword>
<evidence type="ECO:0000256" key="6">
    <source>
        <dbReference type="ARBA" id="ARBA00022692"/>
    </source>
</evidence>
<evidence type="ECO:0000256" key="14">
    <source>
        <dbReference type="ARBA" id="ARBA00023288"/>
    </source>
</evidence>
<evidence type="ECO:0000256" key="8">
    <source>
        <dbReference type="ARBA" id="ARBA00023047"/>
    </source>
</evidence>
<dbReference type="Gene3D" id="3.30.1950.10">
    <property type="entry name" value="wza like domain"/>
    <property type="match status" value="1"/>
</dbReference>
<dbReference type="Gene3D" id="3.10.560.10">
    <property type="entry name" value="Outer membrane lipoprotein wza domain like"/>
    <property type="match status" value="1"/>
</dbReference>
<evidence type="ECO:0000256" key="15">
    <source>
        <dbReference type="SAM" id="Phobius"/>
    </source>
</evidence>
<dbReference type="PROSITE" id="PS51257">
    <property type="entry name" value="PROKAR_LIPOPROTEIN"/>
    <property type="match status" value="1"/>
</dbReference>
<dbReference type="PANTHER" id="PTHR33619">
    <property type="entry name" value="POLYSACCHARIDE EXPORT PROTEIN GFCE-RELATED"/>
    <property type="match status" value="1"/>
</dbReference>
<comment type="subcellular location">
    <subcellularLocation>
        <location evidence="1">Cell outer membrane</location>
        <topology evidence="1">Multi-pass membrane protein</topology>
    </subcellularLocation>
</comment>
<dbReference type="InterPro" id="IPR049712">
    <property type="entry name" value="Poly_export"/>
</dbReference>
<dbReference type="Pfam" id="PF22461">
    <property type="entry name" value="SLBB_2"/>
    <property type="match status" value="1"/>
</dbReference>
<dbReference type="EMBL" id="JASJOT010000033">
    <property type="protein sequence ID" value="MDJ1497527.1"/>
    <property type="molecule type" value="Genomic_DNA"/>
</dbReference>
<sequence>MKYYIWFVFIVLLISSFGCIPYKRVVYFQKTAADAPDSTYINQDYEFTIAPFDILSIKMTGFTNEEGQNVLGPFNTPVSATGSAAGGAGGYATGILVDKNGAIELHYIGKVKVSGLTLEQAADTIKAALSKYIITSDGGITVNLKILSYSVTVLGEVASQGILKADNEYMTLTEAIAKSGGVTQLGNMKTVRIIRSDRLTKKTTTYRVDLTTQTPVSPILSRLQPNDIIVVDPLRRKQFSTASQIIALLSTVITVPLLIISTVNTINNFTK</sequence>
<keyword evidence="3" id="KW-0813">Transport</keyword>
<keyword evidence="15" id="KW-1133">Transmembrane helix</keyword>
<keyword evidence="5" id="KW-0762">Sugar transport</keyword>
<dbReference type="Pfam" id="PF02563">
    <property type="entry name" value="Poly_export"/>
    <property type="match status" value="1"/>
</dbReference>
<reference evidence="18 19" key="1">
    <citation type="submission" date="2023-05" db="EMBL/GenBank/DDBJ databases">
        <authorList>
            <person name="Zhang X."/>
        </authorList>
    </citation>
    <scope>NUCLEOTIDE SEQUENCE [LARGE SCALE GENOMIC DNA]</scope>
    <source>
        <strain evidence="18 19">DM2B3-1</strain>
    </source>
</reference>
<evidence type="ECO:0000256" key="4">
    <source>
        <dbReference type="ARBA" id="ARBA00022452"/>
    </source>
</evidence>
<gene>
    <name evidence="18" type="ORF">QNI19_31600</name>
</gene>
<keyword evidence="6 15" id="KW-0812">Transmembrane</keyword>
<dbReference type="RefSeq" id="WP_314003174.1">
    <property type="nucleotide sequence ID" value="NZ_JASJOR010000009.1"/>
</dbReference>
<keyword evidence="9" id="KW-0406">Ion transport</keyword>
<evidence type="ECO:0000256" key="11">
    <source>
        <dbReference type="ARBA" id="ARBA00023136"/>
    </source>
</evidence>
<proteinExistence type="inferred from homology"/>
<dbReference type="InterPro" id="IPR003715">
    <property type="entry name" value="Poly_export_N"/>
</dbReference>
<evidence type="ECO:0000256" key="3">
    <source>
        <dbReference type="ARBA" id="ARBA00022448"/>
    </source>
</evidence>
<keyword evidence="10" id="KW-0626">Porin</keyword>
<keyword evidence="11 15" id="KW-0472">Membrane</keyword>
<dbReference type="InterPro" id="IPR054765">
    <property type="entry name" value="SLBB_dom"/>
</dbReference>
<evidence type="ECO:0000313" key="19">
    <source>
        <dbReference type="Proteomes" id="UP001228581"/>
    </source>
</evidence>
<feature type="domain" description="SLBB" evidence="17">
    <location>
        <begin position="151"/>
        <end position="231"/>
    </location>
</feature>
<accession>A0ABT7CX66</accession>
<evidence type="ECO:0000256" key="2">
    <source>
        <dbReference type="ARBA" id="ARBA00009450"/>
    </source>
</evidence>
<evidence type="ECO:0000256" key="1">
    <source>
        <dbReference type="ARBA" id="ARBA00004571"/>
    </source>
</evidence>
<evidence type="ECO:0000256" key="5">
    <source>
        <dbReference type="ARBA" id="ARBA00022597"/>
    </source>
</evidence>
<feature type="domain" description="Polysaccharide export protein N-terminal" evidence="16">
    <location>
        <begin position="43"/>
        <end position="135"/>
    </location>
</feature>
<dbReference type="PANTHER" id="PTHR33619:SF3">
    <property type="entry name" value="POLYSACCHARIDE EXPORT PROTEIN GFCE-RELATED"/>
    <property type="match status" value="1"/>
</dbReference>
<keyword evidence="4" id="KW-1134">Transmembrane beta strand</keyword>
<name>A0ABT7CX66_9BACT</name>
<evidence type="ECO:0000256" key="9">
    <source>
        <dbReference type="ARBA" id="ARBA00023065"/>
    </source>
</evidence>